<keyword evidence="14" id="KW-1185">Reference proteome</keyword>
<evidence type="ECO:0000256" key="6">
    <source>
        <dbReference type="ARBA" id="ARBA00022763"/>
    </source>
</evidence>
<evidence type="ECO:0000256" key="7">
    <source>
        <dbReference type="ARBA" id="ARBA00022801"/>
    </source>
</evidence>
<evidence type="ECO:0000313" key="13">
    <source>
        <dbReference type="EMBL" id="SER90262.1"/>
    </source>
</evidence>
<comment type="similarity">
    <text evidence="2">Belongs to the Nudix hydrolase family.</text>
</comment>
<dbReference type="GO" id="GO:0008413">
    <property type="term" value="F:8-oxo-7,8-dihydroguanosine triphosphate pyrophosphatase activity"/>
    <property type="evidence" value="ECO:0007669"/>
    <property type="project" value="TreeGrafter"/>
</dbReference>
<keyword evidence="3" id="KW-0515">Mutator protein</keyword>
<dbReference type="GO" id="GO:0006281">
    <property type="term" value="P:DNA repair"/>
    <property type="evidence" value="ECO:0007669"/>
    <property type="project" value="UniProtKB-KW"/>
</dbReference>
<dbReference type="AlphaFoldDB" id="A0A1H9SZ25"/>
<gene>
    <name evidence="13" type="ORF">SAMN04488559_11013</name>
</gene>
<keyword evidence="7" id="KW-0378">Hydrolase</keyword>
<keyword evidence="8" id="KW-0460">Magnesium</keyword>
<evidence type="ECO:0000256" key="4">
    <source>
        <dbReference type="ARBA" id="ARBA00022705"/>
    </source>
</evidence>
<evidence type="ECO:0000259" key="12">
    <source>
        <dbReference type="PROSITE" id="PS51462"/>
    </source>
</evidence>
<dbReference type="InterPro" id="IPR047127">
    <property type="entry name" value="MutT-like"/>
</dbReference>
<dbReference type="Gene3D" id="3.90.79.10">
    <property type="entry name" value="Nucleoside Triphosphate Pyrophosphohydrolase"/>
    <property type="match status" value="1"/>
</dbReference>
<dbReference type="CDD" id="cd18875">
    <property type="entry name" value="NUDIX_Hydrolase"/>
    <property type="match status" value="1"/>
</dbReference>
<organism evidence="13 14">
    <name type="scientific">Isobaculum melis</name>
    <dbReference type="NCBI Taxonomy" id="142588"/>
    <lineage>
        <taxon>Bacteria</taxon>
        <taxon>Bacillati</taxon>
        <taxon>Bacillota</taxon>
        <taxon>Bacilli</taxon>
        <taxon>Lactobacillales</taxon>
        <taxon>Carnobacteriaceae</taxon>
        <taxon>Isobaculum</taxon>
    </lineage>
</organism>
<keyword evidence="5" id="KW-0479">Metal-binding</keyword>
<dbReference type="InterPro" id="IPR000086">
    <property type="entry name" value="NUDIX_hydrolase_dom"/>
</dbReference>
<sequence length="151" mass="17510">MSRAEKVILTNMCMIYDDAGKILVQNRSNKNWPGITFPGGHIEKNEAFHDAVIREVKEETGLTIKNPILCGTKQFQTTSDERYIVLFYKTNLFFGELVSSSEGEIFWIKRKELLQYPLAPDFEEMLAIFESDTKSEFYYQTTEDGVEIKLF</sequence>
<reference evidence="13 14" key="1">
    <citation type="submission" date="2016-10" db="EMBL/GenBank/DDBJ databases">
        <authorList>
            <person name="de Groot N.N."/>
        </authorList>
    </citation>
    <scope>NUCLEOTIDE SEQUENCE [LARGE SCALE GENOMIC DNA]</scope>
    <source>
        <strain evidence="13 14">DSM 13760</strain>
    </source>
</reference>
<keyword evidence="9" id="KW-0234">DNA repair</keyword>
<dbReference type="PANTHER" id="PTHR47707:SF1">
    <property type="entry name" value="NUDIX HYDROLASE FAMILY PROTEIN"/>
    <property type="match status" value="1"/>
</dbReference>
<evidence type="ECO:0000256" key="2">
    <source>
        <dbReference type="ARBA" id="ARBA00005582"/>
    </source>
</evidence>
<evidence type="ECO:0000256" key="8">
    <source>
        <dbReference type="ARBA" id="ARBA00022842"/>
    </source>
</evidence>
<evidence type="ECO:0000256" key="9">
    <source>
        <dbReference type="ARBA" id="ARBA00023204"/>
    </source>
</evidence>
<keyword evidence="4" id="KW-0235">DNA replication</keyword>
<dbReference type="EMBL" id="FOHA01000010">
    <property type="protein sequence ID" value="SER90262.1"/>
    <property type="molecule type" value="Genomic_DNA"/>
</dbReference>
<dbReference type="STRING" id="142588.SAMN04488559_11013"/>
<dbReference type="GO" id="GO:0035539">
    <property type="term" value="F:8-oxo-7,8-dihydrodeoxyguanosine triphosphate pyrophosphatase activity"/>
    <property type="evidence" value="ECO:0007669"/>
    <property type="project" value="UniProtKB-EC"/>
</dbReference>
<accession>A0A1H9SZ25</accession>
<dbReference type="GO" id="GO:0046872">
    <property type="term" value="F:metal ion binding"/>
    <property type="evidence" value="ECO:0007669"/>
    <property type="project" value="UniProtKB-KW"/>
</dbReference>
<dbReference type="OrthoDB" id="9008185at2"/>
<dbReference type="PANTHER" id="PTHR47707">
    <property type="entry name" value="8-OXO-DGTP DIPHOSPHATASE"/>
    <property type="match status" value="1"/>
</dbReference>
<dbReference type="SUPFAM" id="SSF55811">
    <property type="entry name" value="Nudix"/>
    <property type="match status" value="1"/>
</dbReference>
<proteinExistence type="inferred from homology"/>
<feature type="domain" description="Nudix hydrolase" evidence="12">
    <location>
        <begin position="6"/>
        <end position="132"/>
    </location>
</feature>
<evidence type="ECO:0000256" key="5">
    <source>
        <dbReference type="ARBA" id="ARBA00022723"/>
    </source>
</evidence>
<evidence type="ECO:0000256" key="11">
    <source>
        <dbReference type="ARBA" id="ARBA00038905"/>
    </source>
</evidence>
<dbReference type="InterPro" id="IPR020084">
    <property type="entry name" value="NUDIX_hydrolase_CS"/>
</dbReference>
<evidence type="ECO:0000256" key="1">
    <source>
        <dbReference type="ARBA" id="ARBA00001946"/>
    </source>
</evidence>
<dbReference type="GO" id="GO:0006260">
    <property type="term" value="P:DNA replication"/>
    <property type="evidence" value="ECO:0007669"/>
    <property type="project" value="UniProtKB-KW"/>
</dbReference>
<comment type="cofactor">
    <cofactor evidence="1">
        <name>Mg(2+)</name>
        <dbReference type="ChEBI" id="CHEBI:18420"/>
    </cofactor>
</comment>
<dbReference type="PROSITE" id="PS00893">
    <property type="entry name" value="NUDIX_BOX"/>
    <property type="match status" value="1"/>
</dbReference>
<name>A0A1H9SZ25_9LACT</name>
<dbReference type="InterPro" id="IPR015797">
    <property type="entry name" value="NUDIX_hydrolase-like_dom_sf"/>
</dbReference>
<dbReference type="Proteomes" id="UP000198948">
    <property type="component" value="Unassembled WGS sequence"/>
</dbReference>
<keyword evidence="6" id="KW-0227">DNA damage</keyword>
<dbReference type="RefSeq" id="WP_092652349.1">
    <property type="nucleotide sequence ID" value="NZ_FOHA01000010.1"/>
</dbReference>
<dbReference type="EC" id="3.6.1.55" evidence="11"/>
<comment type="catalytic activity">
    <reaction evidence="10">
        <text>8-oxo-dGTP + H2O = 8-oxo-dGMP + diphosphate + H(+)</text>
        <dbReference type="Rhea" id="RHEA:31575"/>
        <dbReference type="ChEBI" id="CHEBI:15377"/>
        <dbReference type="ChEBI" id="CHEBI:15378"/>
        <dbReference type="ChEBI" id="CHEBI:33019"/>
        <dbReference type="ChEBI" id="CHEBI:63224"/>
        <dbReference type="ChEBI" id="CHEBI:77896"/>
        <dbReference type="EC" id="3.6.1.55"/>
    </reaction>
</comment>
<dbReference type="GO" id="GO:0044715">
    <property type="term" value="F:8-oxo-dGDP phosphatase activity"/>
    <property type="evidence" value="ECO:0007669"/>
    <property type="project" value="TreeGrafter"/>
</dbReference>
<dbReference type="GO" id="GO:0044716">
    <property type="term" value="F:8-oxo-GDP phosphatase activity"/>
    <property type="evidence" value="ECO:0007669"/>
    <property type="project" value="TreeGrafter"/>
</dbReference>
<protein>
    <recommendedName>
        <fullName evidence="11">8-oxo-dGTP diphosphatase</fullName>
        <ecNumber evidence="11">3.6.1.55</ecNumber>
    </recommendedName>
</protein>
<evidence type="ECO:0000313" key="14">
    <source>
        <dbReference type="Proteomes" id="UP000198948"/>
    </source>
</evidence>
<evidence type="ECO:0000256" key="3">
    <source>
        <dbReference type="ARBA" id="ARBA00022457"/>
    </source>
</evidence>
<evidence type="ECO:0000256" key="10">
    <source>
        <dbReference type="ARBA" id="ARBA00035861"/>
    </source>
</evidence>
<dbReference type="Pfam" id="PF00293">
    <property type="entry name" value="NUDIX"/>
    <property type="match status" value="1"/>
</dbReference>
<dbReference type="PROSITE" id="PS51462">
    <property type="entry name" value="NUDIX"/>
    <property type="match status" value="1"/>
</dbReference>